<evidence type="ECO:0000313" key="9">
    <source>
        <dbReference type="Proteomes" id="UP000009073"/>
    </source>
</evidence>
<comment type="subcellular location">
    <subcellularLocation>
        <location evidence="1">Cytoplasm</location>
    </subcellularLocation>
</comment>
<keyword evidence="4" id="KW-0238">DNA-binding</keyword>
<dbReference type="InterPro" id="IPR009061">
    <property type="entry name" value="DNA-bd_dom_put_sf"/>
</dbReference>
<dbReference type="EMBL" id="CP001616">
    <property type="protein sequence ID" value="ACQ92219.1"/>
    <property type="molecule type" value="Genomic_DNA"/>
</dbReference>
<feature type="coiled-coil region" evidence="6">
    <location>
        <begin position="86"/>
        <end position="113"/>
    </location>
</feature>
<dbReference type="KEGG" id="tau:Tola_0590"/>
<dbReference type="eggNOG" id="COG0789">
    <property type="taxonomic scope" value="Bacteria"/>
</dbReference>
<dbReference type="InterPro" id="IPR011789">
    <property type="entry name" value="CueR"/>
</dbReference>
<dbReference type="PANTHER" id="PTHR30204">
    <property type="entry name" value="REDOX-CYCLING DRUG-SENSING TRANSCRIPTIONAL ACTIVATOR SOXR"/>
    <property type="match status" value="1"/>
</dbReference>
<reference evidence="8 9" key="2">
    <citation type="journal article" date="2011" name="Stand. Genomic Sci.">
        <title>Complete genome sequence of Tolumonas auensis type strain (TA 4).</title>
        <authorList>
            <person name="Chertkov O."/>
            <person name="Copeland A."/>
            <person name="Lucas S."/>
            <person name="Lapidus A."/>
            <person name="Berry K.W."/>
            <person name="Detter J.C."/>
            <person name="Del Rio T.G."/>
            <person name="Hammon N."/>
            <person name="Dalin E."/>
            <person name="Tice H."/>
            <person name="Pitluck S."/>
            <person name="Richardson P."/>
            <person name="Bruce D."/>
            <person name="Goodwin L."/>
            <person name="Han C."/>
            <person name="Tapia R."/>
            <person name="Saunders E."/>
            <person name="Schmutz J."/>
            <person name="Brettin T."/>
            <person name="Larimer F."/>
            <person name="Land M."/>
            <person name="Hauser L."/>
            <person name="Spring S."/>
            <person name="Rohde M."/>
            <person name="Kyrpides N.C."/>
            <person name="Ivanova N."/>
            <person name="Goker M."/>
            <person name="Beller H.R."/>
            <person name="Klenk H.P."/>
            <person name="Woyke T."/>
        </authorList>
    </citation>
    <scope>NUCLEOTIDE SEQUENCE [LARGE SCALE GENOMIC DNA]</scope>
    <source>
        <strain evidence="9">DSM 9187 / TA4</strain>
    </source>
</reference>
<dbReference type="NCBIfam" id="TIGR02044">
    <property type="entry name" value="CueR"/>
    <property type="match status" value="1"/>
</dbReference>
<dbReference type="PROSITE" id="PS50937">
    <property type="entry name" value="HTH_MERR_2"/>
    <property type="match status" value="1"/>
</dbReference>
<dbReference type="CDD" id="cd01108">
    <property type="entry name" value="HTH_CueR"/>
    <property type="match status" value="1"/>
</dbReference>
<evidence type="ECO:0000256" key="5">
    <source>
        <dbReference type="ARBA" id="ARBA00023163"/>
    </source>
</evidence>
<keyword evidence="9" id="KW-1185">Reference proteome</keyword>
<dbReference type="InterPro" id="IPR047057">
    <property type="entry name" value="MerR_fam"/>
</dbReference>
<proteinExistence type="predicted"/>
<keyword evidence="2" id="KW-0963">Cytoplasm</keyword>
<accession>C4LAL5</accession>
<evidence type="ECO:0000256" key="6">
    <source>
        <dbReference type="SAM" id="Coils"/>
    </source>
</evidence>
<sequence length="145" mass="16343">MSAIFLTIGEMAKRSGLTAKMIRHYESLGLLPPAIRSEAGYRHYRDQDVQQLRFIRQARELGFSLPQIGELLSLWHDEQRPSSKVKQLAQEHIAVLEQKIAELTQMKAGLETLVSHCQGDDNPDCPILNELAQSDSPCCQHDAPH</sequence>
<dbReference type="PROSITE" id="PS00552">
    <property type="entry name" value="HTH_MERR_1"/>
    <property type="match status" value="1"/>
</dbReference>
<gene>
    <name evidence="8" type="ordered locus">Tola_0590</name>
</gene>
<keyword evidence="3" id="KW-0805">Transcription regulation</keyword>
<dbReference type="SUPFAM" id="SSF46955">
    <property type="entry name" value="Putative DNA-binding domain"/>
    <property type="match status" value="1"/>
</dbReference>
<evidence type="ECO:0000256" key="3">
    <source>
        <dbReference type="ARBA" id="ARBA00023015"/>
    </source>
</evidence>
<evidence type="ECO:0000259" key="7">
    <source>
        <dbReference type="PROSITE" id="PS50937"/>
    </source>
</evidence>
<evidence type="ECO:0000256" key="1">
    <source>
        <dbReference type="ARBA" id="ARBA00004496"/>
    </source>
</evidence>
<dbReference type="GO" id="GO:0003677">
    <property type="term" value="F:DNA binding"/>
    <property type="evidence" value="ECO:0007669"/>
    <property type="project" value="UniProtKB-KW"/>
</dbReference>
<evidence type="ECO:0000313" key="8">
    <source>
        <dbReference type="EMBL" id="ACQ92219.1"/>
    </source>
</evidence>
<dbReference type="InterPro" id="IPR015358">
    <property type="entry name" value="Tscrpt_reg_MerR_DNA-bd"/>
</dbReference>
<evidence type="ECO:0000256" key="4">
    <source>
        <dbReference type="ARBA" id="ARBA00023125"/>
    </source>
</evidence>
<keyword evidence="6" id="KW-0175">Coiled coil</keyword>
<reference evidence="9" key="1">
    <citation type="submission" date="2009-05" db="EMBL/GenBank/DDBJ databases">
        <title>Complete sequence of Tolumonas auensis DSM 9187.</title>
        <authorList>
            <consortium name="US DOE Joint Genome Institute"/>
            <person name="Lucas S."/>
            <person name="Copeland A."/>
            <person name="Lapidus A."/>
            <person name="Glavina del Rio T."/>
            <person name="Tice H."/>
            <person name="Bruce D."/>
            <person name="Goodwin L."/>
            <person name="Pitluck S."/>
            <person name="Chertkov O."/>
            <person name="Brettin T."/>
            <person name="Detter J.C."/>
            <person name="Han C."/>
            <person name="Larimer F."/>
            <person name="Land M."/>
            <person name="Hauser L."/>
            <person name="Kyrpides N."/>
            <person name="Mikhailova N."/>
            <person name="Spring S."/>
            <person name="Beller H."/>
        </authorList>
    </citation>
    <scope>NUCLEOTIDE SEQUENCE [LARGE SCALE GENOMIC DNA]</scope>
    <source>
        <strain evidence="9">DSM 9187 / TA4</strain>
    </source>
</reference>
<organism evidence="8 9">
    <name type="scientific">Tolumonas auensis (strain DSM 9187 / NBRC 110442 / TA 4)</name>
    <dbReference type="NCBI Taxonomy" id="595494"/>
    <lineage>
        <taxon>Bacteria</taxon>
        <taxon>Pseudomonadati</taxon>
        <taxon>Pseudomonadota</taxon>
        <taxon>Gammaproteobacteria</taxon>
        <taxon>Aeromonadales</taxon>
        <taxon>Aeromonadaceae</taxon>
        <taxon>Tolumonas</taxon>
    </lineage>
</organism>
<name>C4LAL5_TOLAT</name>
<dbReference type="AlphaFoldDB" id="C4LAL5"/>
<dbReference type="HOGENOM" id="CLU_060077_2_0_6"/>
<dbReference type="Pfam" id="PF00376">
    <property type="entry name" value="MerR"/>
    <property type="match status" value="1"/>
</dbReference>
<dbReference type="STRING" id="595494.Tola_0590"/>
<dbReference type="Gene3D" id="1.10.1660.10">
    <property type="match status" value="1"/>
</dbReference>
<dbReference type="SMART" id="SM00422">
    <property type="entry name" value="HTH_MERR"/>
    <property type="match status" value="1"/>
</dbReference>
<dbReference type="Proteomes" id="UP000009073">
    <property type="component" value="Chromosome"/>
</dbReference>
<dbReference type="GO" id="GO:0045893">
    <property type="term" value="P:positive regulation of DNA-templated transcription"/>
    <property type="evidence" value="ECO:0007669"/>
    <property type="project" value="InterPro"/>
</dbReference>
<protein>
    <submittedName>
        <fullName evidence="8">Transcriptional regulator, MerR family</fullName>
    </submittedName>
</protein>
<dbReference type="GO" id="GO:0005737">
    <property type="term" value="C:cytoplasm"/>
    <property type="evidence" value="ECO:0007669"/>
    <property type="project" value="UniProtKB-SubCell"/>
</dbReference>
<dbReference type="RefSeq" id="WP_012728818.1">
    <property type="nucleotide sequence ID" value="NC_012691.1"/>
</dbReference>
<feature type="domain" description="HTH merR-type" evidence="7">
    <location>
        <begin position="5"/>
        <end position="74"/>
    </location>
</feature>
<dbReference type="PRINTS" id="PR00040">
    <property type="entry name" value="HTHMERR"/>
</dbReference>
<dbReference type="InterPro" id="IPR000551">
    <property type="entry name" value="MerR-type_HTH_dom"/>
</dbReference>
<keyword evidence="5" id="KW-0804">Transcription</keyword>
<dbReference type="Pfam" id="PF09278">
    <property type="entry name" value="MerR-DNA-bind"/>
    <property type="match status" value="1"/>
</dbReference>
<dbReference type="PANTHER" id="PTHR30204:SF94">
    <property type="entry name" value="HEAVY METAL-DEPENDENT TRANSCRIPTIONAL REGULATOR HI_0293-RELATED"/>
    <property type="match status" value="1"/>
</dbReference>
<dbReference type="GO" id="GO:0005507">
    <property type="term" value="F:copper ion binding"/>
    <property type="evidence" value="ECO:0007669"/>
    <property type="project" value="InterPro"/>
</dbReference>
<evidence type="ECO:0000256" key="2">
    <source>
        <dbReference type="ARBA" id="ARBA00022490"/>
    </source>
</evidence>
<dbReference type="GO" id="GO:0003700">
    <property type="term" value="F:DNA-binding transcription factor activity"/>
    <property type="evidence" value="ECO:0007669"/>
    <property type="project" value="InterPro"/>
</dbReference>